<feature type="signal peptide" evidence="1">
    <location>
        <begin position="1"/>
        <end position="21"/>
    </location>
</feature>
<sequence length="245" mass="25686">MKPITIALIALTLLCSNLLSAQKVITDNNANAQKRTLSGSFSAISVSSGVAAYLTEGNEEAVAVSAVDDEFRDRIITEVKNGTLHIYYKQDENKKWIKGDKRLKAYVSYKSLKNIRISSGASVTSNEYINADKLNMDLSSGAVFNGSIKADKAVISQNSGAVANVAGNVQQLEVSSSSGAKFKGKNLQTVACEASASSGGHVEVSCSESLNADASSGGKIAFNSNNNAIHVKKIKSSGGSIVNSK</sequence>
<dbReference type="Gene3D" id="2.160.20.120">
    <property type="match status" value="1"/>
</dbReference>
<accession>A0ABW6A9W9</accession>
<comment type="caution">
    <text evidence="3">The sequence shown here is derived from an EMBL/GenBank/DDBJ whole genome shotgun (WGS) entry which is preliminary data.</text>
</comment>
<reference evidence="4" key="1">
    <citation type="journal article" date="2019" name="Int. J. Syst. Evol. Microbiol.">
        <title>The Global Catalogue of Microorganisms (GCM) 10K type strain sequencing project: providing services to taxonomists for standard genome sequencing and annotation.</title>
        <authorList>
            <consortium name="The Broad Institute Genomics Platform"/>
            <consortium name="The Broad Institute Genome Sequencing Center for Infectious Disease"/>
            <person name="Wu L."/>
            <person name="Ma J."/>
        </authorList>
    </citation>
    <scope>NUCLEOTIDE SEQUENCE [LARGE SCALE GENOMIC DNA]</scope>
    <source>
        <strain evidence="4">KCTC 23299</strain>
    </source>
</reference>
<feature type="chain" id="PRO_5046126761" evidence="1">
    <location>
        <begin position="22"/>
        <end position="245"/>
    </location>
</feature>
<dbReference type="EMBL" id="JBHUOZ010000003">
    <property type="protein sequence ID" value="MFD2922102.1"/>
    <property type="molecule type" value="Genomic_DNA"/>
</dbReference>
<proteinExistence type="predicted"/>
<evidence type="ECO:0000313" key="3">
    <source>
        <dbReference type="EMBL" id="MFD2922102.1"/>
    </source>
</evidence>
<evidence type="ECO:0000313" key="4">
    <source>
        <dbReference type="Proteomes" id="UP001597511"/>
    </source>
</evidence>
<dbReference type="InterPro" id="IPR021255">
    <property type="entry name" value="DUF2807"/>
</dbReference>
<gene>
    <name evidence="3" type="ORF">ACFS6H_20450</name>
</gene>
<keyword evidence="4" id="KW-1185">Reference proteome</keyword>
<dbReference type="Pfam" id="PF10988">
    <property type="entry name" value="DUF2807"/>
    <property type="match status" value="1"/>
</dbReference>
<dbReference type="Proteomes" id="UP001597511">
    <property type="component" value="Unassembled WGS sequence"/>
</dbReference>
<dbReference type="RefSeq" id="WP_386103484.1">
    <property type="nucleotide sequence ID" value="NZ_JBHUOZ010000003.1"/>
</dbReference>
<organism evidence="3 4">
    <name type="scientific">Terrimonas rubra</name>
    <dbReference type="NCBI Taxonomy" id="1035890"/>
    <lineage>
        <taxon>Bacteria</taxon>
        <taxon>Pseudomonadati</taxon>
        <taxon>Bacteroidota</taxon>
        <taxon>Chitinophagia</taxon>
        <taxon>Chitinophagales</taxon>
        <taxon>Chitinophagaceae</taxon>
        <taxon>Terrimonas</taxon>
    </lineage>
</organism>
<keyword evidence="1" id="KW-0732">Signal</keyword>
<evidence type="ECO:0000256" key="1">
    <source>
        <dbReference type="SAM" id="SignalP"/>
    </source>
</evidence>
<protein>
    <submittedName>
        <fullName evidence="3">Head GIN domain-containing protein</fullName>
    </submittedName>
</protein>
<evidence type="ECO:0000259" key="2">
    <source>
        <dbReference type="Pfam" id="PF10988"/>
    </source>
</evidence>
<feature type="domain" description="Putative auto-transporter adhesin head GIN" evidence="2">
    <location>
        <begin position="41"/>
        <end position="221"/>
    </location>
</feature>
<name>A0ABW6A9W9_9BACT</name>